<proteinExistence type="predicted"/>
<dbReference type="GeneID" id="110237060"/>
<evidence type="ECO:0000313" key="2">
    <source>
        <dbReference type="EnsemblMetazoa" id="XP_020898291.1"/>
    </source>
</evidence>
<dbReference type="GO" id="GO:0003676">
    <property type="term" value="F:nucleic acid binding"/>
    <property type="evidence" value="ECO:0007669"/>
    <property type="project" value="InterPro"/>
</dbReference>
<dbReference type="InterPro" id="IPR036397">
    <property type="entry name" value="RNaseH_sf"/>
</dbReference>
<dbReference type="RefSeq" id="XP_020898291.1">
    <property type="nucleotide sequence ID" value="XM_021042632.2"/>
</dbReference>
<dbReference type="GO" id="GO:0034587">
    <property type="term" value="P:piRNA processing"/>
    <property type="evidence" value="ECO:0007669"/>
    <property type="project" value="TreeGrafter"/>
</dbReference>
<name>A0A913X3C4_EXADI</name>
<dbReference type="Gene3D" id="3.30.420.10">
    <property type="entry name" value="Ribonuclease H-like superfamily/Ribonuclease H"/>
    <property type="match status" value="1"/>
</dbReference>
<reference evidence="2" key="1">
    <citation type="submission" date="2022-11" db="UniProtKB">
        <authorList>
            <consortium name="EnsemblMetazoa"/>
        </authorList>
    </citation>
    <scope>IDENTIFICATION</scope>
</reference>
<dbReference type="EnsemblMetazoa" id="XM_021042632.2">
    <property type="protein sequence ID" value="XP_020898291.1"/>
    <property type="gene ID" value="LOC110237060"/>
</dbReference>
<evidence type="ECO:0000313" key="3">
    <source>
        <dbReference type="Proteomes" id="UP000887567"/>
    </source>
</evidence>
<sequence length="181" mass="20698">MAGSSLNYVLVDSEVKLDQSLRELKSLEPKALLAVDCEGVDLTRIGELTIVAVATENKAFIFDVVKLKKAVFDKGLREILEDKTREKLMFDCRNDSDSLWHQYQVKLTGVLDVQLLEVMKRREEYGGSSLRFQLSRRSGRGSEVRRSDRGSEVEKIRGFNYCLELYTKDTRAINTKDEGRI</sequence>
<protein>
    <recommendedName>
        <fullName evidence="1">3'-5' exonuclease domain-containing protein</fullName>
    </recommendedName>
</protein>
<dbReference type="Proteomes" id="UP000887567">
    <property type="component" value="Unplaced"/>
</dbReference>
<dbReference type="KEGG" id="epa:110237060"/>
<dbReference type="Pfam" id="PF01612">
    <property type="entry name" value="DNA_pol_A_exo1"/>
    <property type="match status" value="1"/>
</dbReference>
<dbReference type="AlphaFoldDB" id="A0A913X3C4"/>
<dbReference type="InterPro" id="IPR012337">
    <property type="entry name" value="RNaseH-like_sf"/>
</dbReference>
<dbReference type="GO" id="GO:1990923">
    <property type="term" value="C:PET complex"/>
    <property type="evidence" value="ECO:0007669"/>
    <property type="project" value="TreeGrafter"/>
</dbReference>
<dbReference type="SUPFAM" id="SSF53098">
    <property type="entry name" value="Ribonuclease H-like"/>
    <property type="match status" value="1"/>
</dbReference>
<dbReference type="OrthoDB" id="26838at2759"/>
<feature type="domain" description="3'-5' exonuclease" evidence="1">
    <location>
        <begin position="8"/>
        <end position="119"/>
    </location>
</feature>
<evidence type="ECO:0000259" key="1">
    <source>
        <dbReference type="Pfam" id="PF01612"/>
    </source>
</evidence>
<dbReference type="PANTHER" id="PTHR46628">
    <property type="entry name" value="PIRNA BIOGENESIS PROTEIN EXD1"/>
    <property type="match status" value="1"/>
</dbReference>
<accession>A0A913X3C4</accession>
<organism evidence="2 3">
    <name type="scientific">Exaiptasia diaphana</name>
    <name type="common">Tropical sea anemone</name>
    <name type="synonym">Aiptasia pulchella</name>
    <dbReference type="NCBI Taxonomy" id="2652724"/>
    <lineage>
        <taxon>Eukaryota</taxon>
        <taxon>Metazoa</taxon>
        <taxon>Cnidaria</taxon>
        <taxon>Anthozoa</taxon>
        <taxon>Hexacorallia</taxon>
        <taxon>Actiniaria</taxon>
        <taxon>Aiptasiidae</taxon>
        <taxon>Exaiptasia</taxon>
    </lineage>
</organism>
<dbReference type="GO" id="GO:0008408">
    <property type="term" value="F:3'-5' exonuclease activity"/>
    <property type="evidence" value="ECO:0007669"/>
    <property type="project" value="InterPro"/>
</dbReference>
<dbReference type="PANTHER" id="PTHR46628:SF1">
    <property type="entry name" value="PIRNA BIOGENESIS PROTEIN EXD1"/>
    <property type="match status" value="1"/>
</dbReference>
<keyword evidence="3" id="KW-1185">Reference proteome</keyword>
<dbReference type="InterPro" id="IPR052144">
    <property type="entry name" value="piRNA_biogenesis_EXD1"/>
</dbReference>
<dbReference type="InterPro" id="IPR002562">
    <property type="entry name" value="3'-5'_exonuclease_dom"/>
</dbReference>